<keyword evidence="1" id="KW-0433">Leucine-rich repeat</keyword>
<evidence type="ECO:0000256" key="1">
    <source>
        <dbReference type="ARBA" id="ARBA00022614"/>
    </source>
</evidence>
<dbReference type="Gene3D" id="3.80.10.10">
    <property type="entry name" value="Ribonuclease Inhibitor"/>
    <property type="match status" value="2"/>
</dbReference>
<gene>
    <name evidence="3" type="ORF">I9W82_001936</name>
</gene>
<dbReference type="AlphaFoldDB" id="A0A8H7ZHF8"/>
<dbReference type="PANTHER" id="PTHR45712:SF22">
    <property type="entry name" value="INSULIN-LIKE GROWTH FACTOR-BINDING PROTEIN COMPLEX ACID LABILE SUBUNIT"/>
    <property type="match status" value="1"/>
</dbReference>
<dbReference type="RefSeq" id="XP_067549172.1">
    <property type="nucleotide sequence ID" value="XM_067690736.1"/>
</dbReference>
<comment type="caution">
    <text evidence="3">The sequence shown here is derived from an EMBL/GenBank/DDBJ whole genome shotgun (WGS) entry which is preliminary data.</text>
</comment>
<protein>
    <submittedName>
        <fullName evidence="3">Uncharacterized protein</fullName>
    </submittedName>
</protein>
<dbReference type="PROSITE" id="PS51450">
    <property type="entry name" value="LRR"/>
    <property type="match status" value="1"/>
</dbReference>
<dbReference type="SUPFAM" id="SSF52058">
    <property type="entry name" value="L domain-like"/>
    <property type="match status" value="1"/>
</dbReference>
<dbReference type="InterPro" id="IPR001611">
    <property type="entry name" value="Leu-rich_rpt"/>
</dbReference>
<accession>A0A8H7ZHF8</accession>
<dbReference type="InterPro" id="IPR050333">
    <property type="entry name" value="SLRP"/>
</dbReference>
<dbReference type="Proteomes" id="UP000669133">
    <property type="component" value="Unassembled WGS sequence"/>
</dbReference>
<organism evidence="3 4">
    <name type="scientific">Candida metapsilosis</name>
    <dbReference type="NCBI Taxonomy" id="273372"/>
    <lineage>
        <taxon>Eukaryota</taxon>
        <taxon>Fungi</taxon>
        <taxon>Dikarya</taxon>
        <taxon>Ascomycota</taxon>
        <taxon>Saccharomycotina</taxon>
        <taxon>Pichiomycetes</taxon>
        <taxon>Debaryomycetaceae</taxon>
        <taxon>Candida/Lodderomyces clade</taxon>
        <taxon>Candida</taxon>
    </lineage>
</organism>
<dbReference type="OrthoDB" id="1394818at2759"/>
<proteinExistence type="predicted"/>
<dbReference type="PANTHER" id="PTHR45712">
    <property type="entry name" value="AGAP008170-PA"/>
    <property type="match status" value="1"/>
</dbReference>
<evidence type="ECO:0000256" key="2">
    <source>
        <dbReference type="ARBA" id="ARBA00022737"/>
    </source>
</evidence>
<dbReference type="InterPro" id="IPR032675">
    <property type="entry name" value="LRR_dom_sf"/>
</dbReference>
<dbReference type="EMBL" id="JAEOAQ010000002">
    <property type="protein sequence ID" value="KAG5420056.1"/>
    <property type="molecule type" value="Genomic_DNA"/>
</dbReference>
<name>A0A8H7ZHF8_9ASCO</name>
<evidence type="ECO:0000313" key="3">
    <source>
        <dbReference type="EMBL" id="KAG5420056.1"/>
    </source>
</evidence>
<keyword evidence="4" id="KW-1185">Reference proteome</keyword>
<dbReference type="GeneID" id="93650565"/>
<reference evidence="3 4" key="1">
    <citation type="submission" date="2020-12" db="EMBL/GenBank/DDBJ databases">
        <title>Effect of drift, selection, and recombination on the evolution of hybrid genomes in Candida yeast pathogens.</title>
        <authorList>
            <person name="Mixao V."/>
            <person name="Ksiezopolska E."/>
            <person name="Saus E."/>
            <person name="Boekhout T."/>
            <person name="Gacser A."/>
            <person name="Gabaldon T."/>
        </authorList>
    </citation>
    <scope>NUCLEOTIDE SEQUENCE [LARGE SCALE GENOMIC DNA]</scope>
    <source>
        <strain evidence="3 4">BP57</strain>
    </source>
</reference>
<sequence>MRPVTANLPLSLNSLPVEVLRTILSVTSIGNLSGLLSQDGASVLSSLHVLKEVIVQKFQNSCLTLHHAMDRHQYERPSHFGDSPLDCGYENVHYFYTPEDFRVIDGFCSREGLNVESRIHYEIHNDSDFLNYLDLLTNLEQTKGTKLKVYAKVKTYYTATMRNNMDLTQPYNLMHGLFERLTRISINFEPLVSTEKVLDLSIFANVEALHLHYCNVKGSFASCRKLKELLFHPTICFDLNLFELPLSLKNLALDSDHIRVARKRKRKDSPKVQYPLIDRLCLLTYNWKCLCKSAEVILSTLVHKKMRSIEINIPRKALCEINTCIGANQKLLIKKEVRLTSFVLNGLEEYGRYCETNNDKLEGPQLWSPTTKLLSSLQELVLHATSLTTTTPLLNSASSNLRYLSLSSSKSINWAVSTKDFSKFTNMKQLNLKWCKIGNFIDQFVFPDSLEMLDLSGNDIKFVDNVNFPLRLSNLNLDHNKIKSLTAPPLPQSLKSLSVQTKGIQECDLSVNKFGENLQIELLYLDSFIWENKELSKHYKLPEMLWSLSLTVVKFTLHSYPNTLANLYLERCDFSEQDVIDLTCCPKLKFLDFTICDLRDCEFRLPYYLEEVGLFYNETRGFPTEVGGLKCLKKVSFRGCFSKSVIIDFSSTVLELIDFASSGIEEISLSFPGPTTSLRKLILGGNPLKDFTMEALGHNNGCSHEKLQEIDLRSIELTEERISELKTEVPASVKLLWVTPNPSKKDVLNAMCGNLFCAETKMEPTVGSCVTRETFYEEVKYPPLFDIGY</sequence>
<keyword evidence="2" id="KW-0677">Repeat</keyword>
<evidence type="ECO:0000313" key="4">
    <source>
        <dbReference type="Proteomes" id="UP000669133"/>
    </source>
</evidence>